<evidence type="ECO:0000313" key="1">
    <source>
        <dbReference type="EMBL" id="MBA1144954.1"/>
    </source>
</evidence>
<dbReference type="AlphaFoldDB" id="A0A838BHJ4"/>
<dbReference type="RefSeq" id="WP_181061890.1">
    <property type="nucleotide sequence ID" value="NZ_JACDTY010000030.1"/>
</dbReference>
<name>A0A838BHJ4_9HYPH</name>
<organism evidence="1 2">
    <name type="scientific">Mesorhizobium neociceri</name>
    <dbReference type="NCBI Taxonomy" id="1307853"/>
    <lineage>
        <taxon>Bacteria</taxon>
        <taxon>Pseudomonadati</taxon>
        <taxon>Pseudomonadota</taxon>
        <taxon>Alphaproteobacteria</taxon>
        <taxon>Hyphomicrobiales</taxon>
        <taxon>Phyllobacteriaceae</taxon>
        <taxon>Mesorhizobium</taxon>
    </lineage>
</organism>
<dbReference type="PROSITE" id="PS51257">
    <property type="entry name" value="PROKAR_LIPOPROTEIN"/>
    <property type="match status" value="1"/>
</dbReference>
<keyword evidence="2" id="KW-1185">Reference proteome</keyword>
<comment type="caution">
    <text evidence="1">The sequence shown here is derived from an EMBL/GenBank/DDBJ whole genome shotgun (WGS) entry which is preliminary data.</text>
</comment>
<protein>
    <recommendedName>
        <fullName evidence="3">Lipoprotein</fullName>
    </recommendedName>
</protein>
<dbReference type="EMBL" id="JACDTY010000030">
    <property type="protein sequence ID" value="MBA1144954.1"/>
    <property type="molecule type" value="Genomic_DNA"/>
</dbReference>
<sequence length="139" mass="14494">MRKTVQLLLFASLCGCVATTPPRPEPAASQRADPIAVSLALEETITIGVRQHLKNPVAARFGTILAGERTVNGRKEIVVCGSVDDKIAAGGSADYEPFLGKIYPDADNSFGLIAMGNTQQGGIVDACRAAGLPIDAQKS</sequence>
<evidence type="ECO:0008006" key="3">
    <source>
        <dbReference type="Google" id="ProtNLM"/>
    </source>
</evidence>
<dbReference type="Proteomes" id="UP000558284">
    <property type="component" value="Unassembled WGS sequence"/>
</dbReference>
<proteinExistence type="predicted"/>
<evidence type="ECO:0000313" key="2">
    <source>
        <dbReference type="Proteomes" id="UP000558284"/>
    </source>
</evidence>
<accession>A0A838BHJ4</accession>
<reference evidence="1 2" key="1">
    <citation type="submission" date="2020-07" db="EMBL/GenBank/DDBJ databases">
        <title>Definition of the novel symbiovar canariense within Mesorhizobium novociceri, a new species of genus Mesorhizobium nodulating Cicer canariense in the Caldera de Taburiente National Park (La Palma, Canary Islands).</title>
        <authorList>
            <person name="Leon-Barrios M."/>
            <person name="Perez-Yepez J."/>
            <person name="Flores-Felix J.D."/>
            <person name="Ramirez-Baena M.H."/>
            <person name="Pulido-Suarez L."/>
            <person name="Igual J.M."/>
            <person name="Velazquez E."/>
            <person name="Peix A."/>
        </authorList>
    </citation>
    <scope>NUCLEOTIDE SEQUENCE [LARGE SCALE GENOMIC DNA]</scope>
    <source>
        <strain evidence="1 2">CCANP35</strain>
    </source>
</reference>
<gene>
    <name evidence="1" type="ORF">H0241_32690</name>
</gene>